<comment type="subcellular location">
    <subcellularLocation>
        <location evidence="1">Secreted</location>
    </subcellularLocation>
</comment>
<dbReference type="Pfam" id="PF03227">
    <property type="entry name" value="GILT"/>
    <property type="match status" value="1"/>
</dbReference>
<comment type="similarity">
    <text evidence="2">Belongs to the GILT family.</text>
</comment>
<dbReference type="Proteomes" id="UP001147733">
    <property type="component" value="Unassembled WGS sequence"/>
</dbReference>
<evidence type="ECO:0000313" key="8">
    <source>
        <dbReference type="Proteomes" id="UP001147733"/>
    </source>
</evidence>
<sequence length="321" mass="36154">MTDLRQPTFSGTAASDMEKLPIYNREYSAATLPEEAEKRQNKQRNCLLRRICIIFSLFVGFYMLVKQSPFHIRCHAPGSSISDDHSGMTEQMIMSNKEHHGLAPSNLDIGEPHKIPLEAHIMSKCPDAQSCLQKLILPTMENVNDKVDFRLSFIAKWNNASEEIECKHGPEECIGNMLLLCAANLPFPPQSDESLLPATYPRTPVIRSLGFANCLIDDYSRIPDRELVHQCALEHGIDFDALNRCASQQDDTPGDSLSGIALLRENVKRGEELGVTTSCTVRLDDKVWCIRDDGEWKDCVQDGGEPHVLINEINKLYKERN</sequence>
<dbReference type="RefSeq" id="XP_056499617.1">
    <property type="nucleotide sequence ID" value="XM_056646176.1"/>
</dbReference>
<organism evidence="7 8">
    <name type="scientific">Penicillium citrinum</name>
    <dbReference type="NCBI Taxonomy" id="5077"/>
    <lineage>
        <taxon>Eukaryota</taxon>
        <taxon>Fungi</taxon>
        <taxon>Dikarya</taxon>
        <taxon>Ascomycota</taxon>
        <taxon>Pezizomycotina</taxon>
        <taxon>Eurotiomycetes</taxon>
        <taxon>Eurotiomycetidae</taxon>
        <taxon>Eurotiales</taxon>
        <taxon>Aspergillaceae</taxon>
        <taxon>Penicillium</taxon>
    </lineage>
</organism>
<accession>A0A9W9TLG9</accession>
<evidence type="ECO:0000256" key="2">
    <source>
        <dbReference type="ARBA" id="ARBA00005679"/>
    </source>
</evidence>
<dbReference type="OrthoDB" id="958254at2759"/>
<protein>
    <recommendedName>
        <fullName evidence="9">Gamma interferon inducible lysosomal thiol reductase</fullName>
    </recommendedName>
</protein>
<dbReference type="PANTHER" id="PTHR13234">
    <property type="entry name" value="GAMMA-INTERFERON INDUCIBLE LYSOSOMAL THIOL REDUCTASE GILT"/>
    <property type="match status" value="1"/>
</dbReference>
<dbReference type="AlphaFoldDB" id="A0A9W9TLG9"/>
<dbReference type="GeneID" id="81385343"/>
<comment type="caution">
    <text evidence="7">The sequence shown here is derived from an EMBL/GenBank/DDBJ whole genome shotgun (WGS) entry which is preliminary data.</text>
</comment>
<keyword evidence="3" id="KW-0964">Secreted</keyword>
<keyword evidence="4" id="KW-0732">Signal</keyword>
<dbReference type="EMBL" id="JAPQKT010000006">
    <property type="protein sequence ID" value="KAJ5227252.1"/>
    <property type="molecule type" value="Genomic_DNA"/>
</dbReference>
<gene>
    <name evidence="7" type="ORF">N7469_007258</name>
</gene>
<evidence type="ECO:0000256" key="4">
    <source>
        <dbReference type="ARBA" id="ARBA00022729"/>
    </source>
</evidence>
<feature type="transmembrane region" description="Helical" evidence="6">
    <location>
        <begin position="47"/>
        <end position="65"/>
    </location>
</feature>
<keyword evidence="6" id="KW-0812">Transmembrane</keyword>
<dbReference type="GO" id="GO:0005576">
    <property type="term" value="C:extracellular region"/>
    <property type="evidence" value="ECO:0007669"/>
    <property type="project" value="UniProtKB-SubCell"/>
</dbReference>
<reference evidence="7" key="1">
    <citation type="submission" date="2022-11" db="EMBL/GenBank/DDBJ databases">
        <authorList>
            <person name="Petersen C."/>
        </authorList>
    </citation>
    <scope>NUCLEOTIDE SEQUENCE</scope>
    <source>
        <strain evidence="7">IBT 23319</strain>
    </source>
</reference>
<keyword evidence="5" id="KW-0325">Glycoprotein</keyword>
<evidence type="ECO:0008006" key="9">
    <source>
        <dbReference type="Google" id="ProtNLM"/>
    </source>
</evidence>
<reference evidence="7" key="2">
    <citation type="journal article" date="2023" name="IMA Fungus">
        <title>Comparative genomic study of the Penicillium genus elucidates a diverse pangenome and 15 lateral gene transfer events.</title>
        <authorList>
            <person name="Petersen C."/>
            <person name="Sorensen T."/>
            <person name="Nielsen M.R."/>
            <person name="Sondergaard T.E."/>
            <person name="Sorensen J.L."/>
            <person name="Fitzpatrick D.A."/>
            <person name="Frisvad J.C."/>
            <person name="Nielsen K.L."/>
        </authorList>
    </citation>
    <scope>NUCLEOTIDE SEQUENCE</scope>
    <source>
        <strain evidence="7">IBT 23319</strain>
    </source>
</reference>
<evidence type="ECO:0000256" key="3">
    <source>
        <dbReference type="ARBA" id="ARBA00022525"/>
    </source>
</evidence>
<evidence type="ECO:0000256" key="1">
    <source>
        <dbReference type="ARBA" id="ARBA00004613"/>
    </source>
</evidence>
<evidence type="ECO:0000256" key="6">
    <source>
        <dbReference type="SAM" id="Phobius"/>
    </source>
</evidence>
<proteinExistence type="inferred from homology"/>
<keyword evidence="6" id="KW-0472">Membrane</keyword>
<dbReference type="GO" id="GO:0016671">
    <property type="term" value="F:oxidoreductase activity, acting on a sulfur group of donors, disulfide as acceptor"/>
    <property type="evidence" value="ECO:0007669"/>
    <property type="project" value="InterPro"/>
</dbReference>
<name>A0A9W9TLG9_PENCI</name>
<dbReference type="InterPro" id="IPR004911">
    <property type="entry name" value="Interferon-induced_GILT"/>
</dbReference>
<dbReference type="PANTHER" id="PTHR13234:SF8">
    <property type="entry name" value="GAMMA-INTERFERON-INDUCIBLE LYSOSOMAL THIOL REDUCTASE"/>
    <property type="match status" value="1"/>
</dbReference>
<keyword evidence="6" id="KW-1133">Transmembrane helix</keyword>
<evidence type="ECO:0000313" key="7">
    <source>
        <dbReference type="EMBL" id="KAJ5227252.1"/>
    </source>
</evidence>
<keyword evidence="8" id="KW-1185">Reference proteome</keyword>
<evidence type="ECO:0000256" key="5">
    <source>
        <dbReference type="ARBA" id="ARBA00023180"/>
    </source>
</evidence>